<dbReference type="EMBL" id="DVNK01000010">
    <property type="protein sequence ID" value="HIU45906.1"/>
    <property type="molecule type" value="Genomic_DNA"/>
</dbReference>
<reference evidence="1" key="2">
    <citation type="journal article" date="2021" name="PeerJ">
        <title>Extensive microbial diversity within the chicken gut microbiome revealed by metagenomics and culture.</title>
        <authorList>
            <person name="Gilroy R."/>
            <person name="Ravi A."/>
            <person name="Getino M."/>
            <person name="Pursley I."/>
            <person name="Horton D.L."/>
            <person name="Alikhan N.F."/>
            <person name="Baker D."/>
            <person name="Gharbi K."/>
            <person name="Hall N."/>
            <person name="Watson M."/>
            <person name="Adriaenssens E.M."/>
            <person name="Foster-Nyarko E."/>
            <person name="Jarju S."/>
            <person name="Secka A."/>
            <person name="Antonio M."/>
            <person name="Oren A."/>
            <person name="Chaudhuri R.R."/>
            <person name="La Ragione R."/>
            <person name="Hildebrand F."/>
            <person name="Pallen M.J."/>
        </authorList>
    </citation>
    <scope>NUCLEOTIDE SEQUENCE</scope>
    <source>
        <strain evidence="1">ChiSxjej2B14-8506</strain>
    </source>
</reference>
<dbReference type="Proteomes" id="UP000824123">
    <property type="component" value="Unassembled WGS sequence"/>
</dbReference>
<dbReference type="Gene3D" id="3.90.1200.10">
    <property type="match status" value="1"/>
</dbReference>
<accession>A0A9D1S3W2</accession>
<dbReference type="SUPFAM" id="SSF56112">
    <property type="entry name" value="Protein kinase-like (PK-like)"/>
    <property type="match status" value="1"/>
</dbReference>
<protein>
    <recommendedName>
        <fullName evidence="3">Aminoglycoside phosphotransferase domain-containing protein</fullName>
    </recommendedName>
</protein>
<evidence type="ECO:0008006" key="3">
    <source>
        <dbReference type="Google" id="ProtNLM"/>
    </source>
</evidence>
<dbReference type="AlphaFoldDB" id="A0A9D1S3W2"/>
<gene>
    <name evidence="1" type="ORF">IAC59_01435</name>
</gene>
<organism evidence="1 2">
    <name type="scientific">Candidatus Fimadaptatus faecigallinarum</name>
    <dbReference type="NCBI Taxonomy" id="2840814"/>
    <lineage>
        <taxon>Bacteria</taxon>
        <taxon>Bacillati</taxon>
        <taxon>Bacillota</taxon>
        <taxon>Clostridia</taxon>
        <taxon>Eubacteriales</taxon>
        <taxon>Candidatus Fimadaptatus</taxon>
    </lineage>
</organism>
<name>A0A9D1S3W2_9FIRM</name>
<evidence type="ECO:0000313" key="2">
    <source>
        <dbReference type="Proteomes" id="UP000824123"/>
    </source>
</evidence>
<sequence length="266" mass="30399">MLFDEGIATPRLYKADGHYAKWYSIGDYNVLATVEQYVDGEIRCVDAQTAEQTGMLLARMHDISERAEFHVRYPVLFDPLGANDLFDFDVITDNSEFLMALDPAMYKDIIEMREAYMRELRRGASPSRYAVQGDISDCNTYRAADGTIGVFDFNRCGDNDLFFDAIMQAVFEARLMDYPEIYAADPEPTILPAFLCGYAAHRPFTARQRAVYPYLYSMIDAFWSKDIKWSDTSLANAISTGDKTHARAHLREIARRLIRLPAFPIE</sequence>
<evidence type="ECO:0000313" key="1">
    <source>
        <dbReference type="EMBL" id="HIU45906.1"/>
    </source>
</evidence>
<reference evidence="1" key="1">
    <citation type="submission" date="2020-10" db="EMBL/GenBank/DDBJ databases">
        <authorList>
            <person name="Gilroy R."/>
        </authorList>
    </citation>
    <scope>NUCLEOTIDE SEQUENCE</scope>
    <source>
        <strain evidence="1">ChiSxjej2B14-8506</strain>
    </source>
</reference>
<comment type="caution">
    <text evidence="1">The sequence shown here is derived from an EMBL/GenBank/DDBJ whole genome shotgun (WGS) entry which is preliminary data.</text>
</comment>
<dbReference type="InterPro" id="IPR011009">
    <property type="entry name" value="Kinase-like_dom_sf"/>
</dbReference>
<proteinExistence type="predicted"/>